<evidence type="ECO:0000313" key="2">
    <source>
        <dbReference type="Proteomes" id="UP001057402"/>
    </source>
</evidence>
<organism evidence="1 2">
    <name type="scientific">Melastoma candidum</name>
    <dbReference type="NCBI Taxonomy" id="119954"/>
    <lineage>
        <taxon>Eukaryota</taxon>
        <taxon>Viridiplantae</taxon>
        <taxon>Streptophyta</taxon>
        <taxon>Embryophyta</taxon>
        <taxon>Tracheophyta</taxon>
        <taxon>Spermatophyta</taxon>
        <taxon>Magnoliopsida</taxon>
        <taxon>eudicotyledons</taxon>
        <taxon>Gunneridae</taxon>
        <taxon>Pentapetalae</taxon>
        <taxon>rosids</taxon>
        <taxon>malvids</taxon>
        <taxon>Myrtales</taxon>
        <taxon>Melastomataceae</taxon>
        <taxon>Melastomatoideae</taxon>
        <taxon>Melastomateae</taxon>
        <taxon>Melastoma</taxon>
    </lineage>
</organism>
<protein>
    <submittedName>
        <fullName evidence="1">Uncharacterized protein</fullName>
    </submittedName>
</protein>
<name>A0ACB9L1R3_9MYRT</name>
<sequence length="218" mass="25036">MGMDVLETELQEAILSKLPAVSLFRCSAVSKIWLGIIDDSTFRRTYQSKVRIFSGVSCRENWNSSHVFYKFTSDRCSVLAKEIFTTVAEEFSGLRVRSYCYGLFYMDNYEFARRGRRGSLVFNPFMKEALMVSYAPDWMPYGHSRHVLGFDPSTGTFKLLDLSLRTLIRRSSEQPFIISRLNARGYAKLPDISLIQLNPPISKKCTPRTLEMSTCGRE</sequence>
<evidence type="ECO:0000313" key="1">
    <source>
        <dbReference type="EMBL" id="KAI4303361.1"/>
    </source>
</evidence>
<comment type="caution">
    <text evidence="1">The sequence shown here is derived from an EMBL/GenBank/DDBJ whole genome shotgun (WGS) entry which is preliminary data.</text>
</comment>
<gene>
    <name evidence="1" type="ORF">MLD38_039004</name>
</gene>
<reference evidence="2" key="1">
    <citation type="journal article" date="2023" name="Front. Plant Sci.">
        <title>Chromosomal-level genome assembly of Melastoma candidum provides insights into trichome evolution.</title>
        <authorList>
            <person name="Zhong Y."/>
            <person name="Wu W."/>
            <person name="Sun C."/>
            <person name="Zou P."/>
            <person name="Liu Y."/>
            <person name="Dai S."/>
            <person name="Zhou R."/>
        </authorList>
    </citation>
    <scope>NUCLEOTIDE SEQUENCE [LARGE SCALE GENOMIC DNA]</scope>
</reference>
<dbReference type="Proteomes" id="UP001057402">
    <property type="component" value="Chromosome 12"/>
</dbReference>
<dbReference type="EMBL" id="CM042891">
    <property type="protein sequence ID" value="KAI4303361.1"/>
    <property type="molecule type" value="Genomic_DNA"/>
</dbReference>
<keyword evidence="2" id="KW-1185">Reference proteome</keyword>
<accession>A0ACB9L1R3</accession>
<proteinExistence type="predicted"/>